<evidence type="ECO:0000256" key="2">
    <source>
        <dbReference type="SAM" id="Phobius"/>
    </source>
</evidence>
<name>A0A4Z2FGF4_9TELE</name>
<evidence type="ECO:0000313" key="4">
    <source>
        <dbReference type="Proteomes" id="UP000314294"/>
    </source>
</evidence>
<comment type="caution">
    <text evidence="3">The sequence shown here is derived from an EMBL/GenBank/DDBJ whole genome shotgun (WGS) entry which is preliminary data.</text>
</comment>
<feature type="transmembrane region" description="Helical" evidence="2">
    <location>
        <begin position="15"/>
        <end position="35"/>
    </location>
</feature>
<keyword evidence="2" id="KW-1133">Transmembrane helix</keyword>
<organism evidence="3 4">
    <name type="scientific">Liparis tanakae</name>
    <name type="common">Tanaka's snailfish</name>
    <dbReference type="NCBI Taxonomy" id="230148"/>
    <lineage>
        <taxon>Eukaryota</taxon>
        <taxon>Metazoa</taxon>
        <taxon>Chordata</taxon>
        <taxon>Craniata</taxon>
        <taxon>Vertebrata</taxon>
        <taxon>Euteleostomi</taxon>
        <taxon>Actinopterygii</taxon>
        <taxon>Neopterygii</taxon>
        <taxon>Teleostei</taxon>
        <taxon>Neoteleostei</taxon>
        <taxon>Acanthomorphata</taxon>
        <taxon>Eupercaria</taxon>
        <taxon>Perciformes</taxon>
        <taxon>Cottioidei</taxon>
        <taxon>Cottales</taxon>
        <taxon>Liparidae</taxon>
        <taxon>Liparis</taxon>
    </lineage>
</organism>
<dbReference type="Proteomes" id="UP000314294">
    <property type="component" value="Unassembled WGS sequence"/>
</dbReference>
<keyword evidence="2" id="KW-0472">Membrane</keyword>
<evidence type="ECO:0000256" key="1">
    <source>
        <dbReference type="SAM" id="MobiDB-lite"/>
    </source>
</evidence>
<accession>A0A4Z2FGF4</accession>
<keyword evidence="2" id="KW-0812">Transmembrane</keyword>
<dbReference type="OrthoDB" id="9950534at2759"/>
<feature type="compositionally biased region" description="Polar residues" evidence="1">
    <location>
        <begin position="135"/>
        <end position="147"/>
    </location>
</feature>
<feature type="region of interest" description="Disordered" evidence="1">
    <location>
        <begin position="124"/>
        <end position="147"/>
    </location>
</feature>
<dbReference type="EMBL" id="SRLO01001202">
    <property type="protein sequence ID" value="TNN40296.1"/>
    <property type="molecule type" value="Genomic_DNA"/>
</dbReference>
<evidence type="ECO:0000313" key="3">
    <source>
        <dbReference type="EMBL" id="TNN40296.1"/>
    </source>
</evidence>
<sequence length="363" mass="40915">MSTRGREDEELRLALWKKAVAGGFSLLALCVLLVVKPSRPKADDSLTESLTPDTEVYHAVKVDRAAVSVWSERPPDAGLLRKGPDTVYSELQSAPHEEEKHTSFFSFNLNDDFINDLCTSTLESCPRASEPGSRTPLSRSRGEVTSSVFPDENKEALGLRLPSLSSNQIAAEAEGSVEYAELSREQAEVNHHPLEVNHHRPEVNHHPLEVNHHRPEVNHHRPEVNHHPLEVNHHRPEVNHHPLEVNHHRPEVNHHPLEVNHHPLEVNHHRPEVNHHPLEVNHHRLEVNHHQDLPVPGSPVPAASEEHLRTDMSPEDATPPDRSLGHHDQILKRSSHNSTRTAFGLINAHAHYGRTPTAHAHYV</sequence>
<feature type="region of interest" description="Disordered" evidence="1">
    <location>
        <begin position="290"/>
        <end position="327"/>
    </location>
</feature>
<protein>
    <submittedName>
        <fullName evidence="3">Uncharacterized protein</fullName>
    </submittedName>
</protein>
<keyword evidence="4" id="KW-1185">Reference proteome</keyword>
<reference evidence="3 4" key="1">
    <citation type="submission" date="2019-03" db="EMBL/GenBank/DDBJ databases">
        <title>First draft genome of Liparis tanakae, snailfish: a comprehensive survey of snailfish specific genes.</title>
        <authorList>
            <person name="Kim W."/>
            <person name="Song I."/>
            <person name="Jeong J.-H."/>
            <person name="Kim D."/>
            <person name="Kim S."/>
            <person name="Ryu S."/>
            <person name="Song J.Y."/>
            <person name="Lee S.K."/>
        </authorList>
    </citation>
    <scope>NUCLEOTIDE SEQUENCE [LARGE SCALE GENOMIC DNA]</scope>
    <source>
        <tissue evidence="3">Muscle</tissue>
    </source>
</reference>
<dbReference type="AlphaFoldDB" id="A0A4Z2FGF4"/>
<gene>
    <name evidence="3" type="ORF">EYF80_049543</name>
</gene>
<proteinExistence type="predicted"/>